<proteinExistence type="predicted"/>
<evidence type="ECO:0000259" key="6">
    <source>
        <dbReference type="Pfam" id="PF00155"/>
    </source>
</evidence>
<feature type="compositionally biased region" description="Basic and acidic residues" evidence="5">
    <location>
        <begin position="116"/>
        <end position="125"/>
    </location>
</feature>
<dbReference type="InterPro" id="IPR015424">
    <property type="entry name" value="PyrdxlP-dep_Trfase"/>
</dbReference>
<accession>A0A5B7CIF1</accession>
<dbReference type="PANTHER" id="PTHR42790">
    <property type="entry name" value="AMINOTRANSFERASE"/>
    <property type="match status" value="1"/>
</dbReference>
<evidence type="ECO:0000256" key="3">
    <source>
        <dbReference type="ARBA" id="ARBA00022679"/>
    </source>
</evidence>
<feature type="region of interest" description="Disordered" evidence="5">
    <location>
        <begin position="93"/>
        <end position="140"/>
    </location>
</feature>
<name>A0A5B7CIF1_PORTR</name>
<dbReference type="PANTHER" id="PTHR42790:SF19">
    <property type="entry name" value="KYNURENINE_ALPHA-AMINOADIPATE AMINOTRANSFERASE, MITOCHONDRIAL"/>
    <property type="match status" value="1"/>
</dbReference>
<sequence>MDGCGARLEKEGKFPKLIERLTDFTGKLFAPPHMSERGLTITTGGQAALQTILHTFVDPGDHLETTEAKPVMVGRDHYGLKPELLRDKLKRSCSGRRKVQHRGKGTKGRFTPETTHTTHEARSWAKDNINNSSSSTSSSFSSSSTYVKNCQVNHPPPQRISRLASRPLLYLIPNADNPTGNTLSHERRQEIYDIACTYDILIIEDDPYFFLQYGPQIPPSFLSLDTAGRVLRIDSFSKIIGPGLRLGYITADKPFIDTITNFVSSFTIHSSSLSQERGGEL</sequence>
<evidence type="ECO:0000256" key="4">
    <source>
        <dbReference type="ARBA" id="ARBA00022898"/>
    </source>
</evidence>
<dbReference type="GO" id="GO:0030170">
    <property type="term" value="F:pyridoxal phosphate binding"/>
    <property type="evidence" value="ECO:0007669"/>
    <property type="project" value="InterPro"/>
</dbReference>
<dbReference type="Proteomes" id="UP000324222">
    <property type="component" value="Unassembled WGS sequence"/>
</dbReference>
<protein>
    <submittedName>
        <fullName evidence="7">Kynurenine/alpha-aminoadipate aminotransferase, mitochondrial</fullName>
    </submittedName>
</protein>
<keyword evidence="2 7" id="KW-0032">Aminotransferase</keyword>
<dbReference type="OrthoDB" id="691673at2759"/>
<keyword evidence="4" id="KW-0663">Pyridoxal phosphate</keyword>
<dbReference type="SUPFAM" id="SSF53383">
    <property type="entry name" value="PLP-dependent transferases"/>
    <property type="match status" value="2"/>
</dbReference>
<dbReference type="GO" id="GO:0008483">
    <property type="term" value="F:transaminase activity"/>
    <property type="evidence" value="ECO:0007669"/>
    <property type="project" value="UniProtKB-KW"/>
</dbReference>
<dbReference type="EMBL" id="VSRR010000063">
    <property type="protein sequence ID" value="MPC09297.1"/>
    <property type="molecule type" value="Genomic_DNA"/>
</dbReference>
<keyword evidence="3 7" id="KW-0808">Transferase</keyword>
<dbReference type="Pfam" id="PF00155">
    <property type="entry name" value="Aminotran_1_2"/>
    <property type="match status" value="1"/>
</dbReference>
<dbReference type="InterPro" id="IPR050859">
    <property type="entry name" value="Class-I_PLP-dep_aminotransf"/>
</dbReference>
<evidence type="ECO:0000313" key="8">
    <source>
        <dbReference type="Proteomes" id="UP000324222"/>
    </source>
</evidence>
<evidence type="ECO:0000256" key="1">
    <source>
        <dbReference type="ARBA" id="ARBA00001933"/>
    </source>
</evidence>
<keyword evidence="8" id="KW-1185">Reference proteome</keyword>
<feature type="domain" description="Aminotransferase class I/classII large" evidence="6">
    <location>
        <begin position="171"/>
        <end position="274"/>
    </location>
</feature>
<dbReference type="AlphaFoldDB" id="A0A5B7CIF1"/>
<feature type="compositionally biased region" description="Basic residues" evidence="5">
    <location>
        <begin position="93"/>
        <end position="107"/>
    </location>
</feature>
<dbReference type="GO" id="GO:1901605">
    <property type="term" value="P:alpha-amino acid metabolic process"/>
    <property type="evidence" value="ECO:0007669"/>
    <property type="project" value="TreeGrafter"/>
</dbReference>
<organism evidence="7 8">
    <name type="scientific">Portunus trituberculatus</name>
    <name type="common">Swimming crab</name>
    <name type="synonym">Neptunus trituberculatus</name>
    <dbReference type="NCBI Taxonomy" id="210409"/>
    <lineage>
        <taxon>Eukaryota</taxon>
        <taxon>Metazoa</taxon>
        <taxon>Ecdysozoa</taxon>
        <taxon>Arthropoda</taxon>
        <taxon>Crustacea</taxon>
        <taxon>Multicrustacea</taxon>
        <taxon>Malacostraca</taxon>
        <taxon>Eumalacostraca</taxon>
        <taxon>Eucarida</taxon>
        <taxon>Decapoda</taxon>
        <taxon>Pleocyemata</taxon>
        <taxon>Brachyura</taxon>
        <taxon>Eubrachyura</taxon>
        <taxon>Portunoidea</taxon>
        <taxon>Portunidae</taxon>
        <taxon>Portuninae</taxon>
        <taxon>Portunus</taxon>
    </lineage>
</organism>
<dbReference type="CDD" id="cd00609">
    <property type="entry name" value="AAT_like"/>
    <property type="match status" value="1"/>
</dbReference>
<dbReference type="InterPro" id="IPR015421">
    <property type="entry name" value="PyrdxlP-dep_Trfase_major"/>
</dbReference>
<dbReference type="Gene3D" id="3.40.640.10">
    <property type="entry name" value="Type I PLP-dependent aspartate aminotransferase-like (Major domain)"/>
    <property type="match status" value="1"/>
</dbReference>
<evidence type="ECO:0000256" key="2">
    <source>
        <dbReference type="ARBA" id="ARBA00022576"/>
    </source>
</evidence>
<comment type="cofactor">
    <cofactor evidence="1">
        <name>pyridoxal 5'-phosphate</name>
        <dbReference type="ChEBI" id="CHEBI:597326"/>
    </cofactor>
</comment>
<comment type="caution">
    <text evidence="7">The sequence shown here is derived from an EMBL/GenBank/DDBJ whole genome shotgun (WGS) entry which is preliminary data.</text>
</comment>
<reference evidence="7 8" key="1">
    <citation type="submission" date="2019-05" db="EMBL/GenBank/DDBJ databases">
        <title>Another draft genome of Portunus trituberculatus and its Hox gene families provides insights of decapod evolution.</title>
        <authorList>
            <person name="Jeong J.-H."/>
            <person name="Song I."/>
            <person name="Kim S."/>
            <person name="Choi T."/>
            <person name="Kim D."/>
            <person name="Ryu S."/>
            <person name="Kim W."/>
        </authorList>
    </citation>
    <scope>NUCLEOTIDE SEQUENCE [LARGE SCALE GENOMIC DNA]</scope>
    <source>
        <tissue evidence="7">Muscle</tissue>
    </source>
</reference>
<gene>
    <name evidence="7" type="primary">AADAT_3</name>
    <name evidence="7" type="ORF">E2C01_001904</name>
</gene>
<evidence type="ECO:0000313" key="7">
    <source>
        <dbReference type="EMBL" id="MPC09297.1"/>
    </source>
</evidence>
<evidence type="ECO:0000256" key="5">
    <source>
        <dbReference type="SAM" id="MobiDB-lite"/>
    </source>
</evidence>
<dbReference type="InterPro" id="IPR004839">
    <property type="entry name" value="Aminotransferase_I/II_large"/>
</dbReference>